<dbReference type="Pfam" id="PF13560">
    <property type="entry name" value="HTH_31"/>
    <property type="match status" value="1"/>
</dbReference>
<dbReference type="SMART" id="SM00530">
    <property type="entry name" value="HTH_XRE"/>
    <property type="match status" value="1"/>
</dbReference>
<dbReference type="InterPro" id="IPR043917">
    <property type="entry name" value="DUF5753"/>
</dbReference>
<feature type="domain" description="HTH cro/C1-type" evidence="1">
    <location>
        <begin position="18"/>
        <end position="73"/>
    </location>
</feature>
<sequence length="283" mass="31763">MATPYSPSIRRRRLSSELKRLRAQAGLTIVEAAKKAGLGKSSLGAIEQAESKAVPAGTLNKLLDLYEVTPEQRATLHELAKLAGKKGWWSQYKDLIPQMLADFEAEASTFRTYESQVIPGLLQTPQYADAIFRANLVRDDDEIDRRVEARVKRQGVLNRVDPPTFMALIDEAALRRMVGTSDVMQEQLRHLTQMASRHNINIYVLPFSAGAHPSTEGSYVIMDFTDLRDASIAYLETPATSMYLEEEHQVRLFNDMFGSTQSCAMAPVQSLAFINRLLQELEE</sequence>
<organism evidence="2 3">
    <name type="scientific">Nocardiopsis kunsanensis</name>
    <dbReference type="NCBI Taxonomy" id="141693"/>
    <lineage>
        <taxon>Bacteria</taxon>
        <taxon>Bacillati</taxon>
        <taxon>Actinomycetota</taxon>
        <taxon>Actinomycetes</taxon>
        <taxon>Streptosporangiales</taxon>
        <taxon>Nocardiopsidaceae</taxon>
        <taxon>Nocardiopsis</taxon>
    </lineage>
</organism>
<evidence type="ECO:0000259" key="1">
    <source>
        <dbReference type="PROSITE" id="PS50943"/>
    </source>
</evidence>
<dbReference type="GO" id="GO:0003677">
    <property type="term" value="F:DNA binding"/>
    <property type="evidence" value="ECO:0007669"/>
    <property type="project" value="InterPro"/>
</dbReference>
<evidence type="ECO:0000313" key="2">
    <source>
        <dbReference type="EMBL" id="GHD20592.1"/>
    </source>
</evidence>
<dbReference type="InterPro" id="IPR001387">
    <property type="entry name" value="Cro/C1-type_HTH"/>
</dbReference>
<dbReference type="Pfam" id="PF19054">
    <property type="entry name" value="DUF5753"/>
    <property type="match status" value="1"/>
</dbReference>
<dbReference type="CDD" id="cd00093">
    <property type="entry name" value="HTH_XRE"/>
    <property type="match status" value="1"/>
</dbReference>
<dbReference type="EMBL" id="BMXL01000004">
    <property type="protein sequence ID" value="GHD20592.1"/>
    <property type="molecule type" value="Genomic_DNA"/>
</dbReference>
<proteinExistence type="predicted"/>
<gene>
    <name evidence="2" type="ORF">GCM10007147_13150</name>
</gene>
<accession>A0A919CG89</accession>
<name>A0A919CG89_9ACTN</name>
<dbReference type="SUPFAM" id="SSF47413">
    <property type="entry name" value="lambda repressor-like DNA-binding domains"/>
    <property type="match status" value="1"/>
</dbReference>
<protein>
    <submittedName>
        <fullName evidence="2">Transcriptional regulator</fullName>
    </submittedName>
</protein>
<reference evidence="2 3" key="1">
    <citation type="journal article" date="2014" name="Int. J. Syst. Evol. Microbiol.">
        <title>Complete genome sequence of Corynebacterium casei LMG S-19264T (=DSM 44701T), isolated from a smear-ripened cheese.</title>
        <authorList>
            <consortium name="US DOE Joint Genome Institute (JGI-PGF)"/>
            <person name="Walter F."/>
            <person name="Albersmeier A."/>
            <person name="Kalinowski J."/>
            <person name="Ruckert C."/>
        </authorList>
    </citation>
    <scope>NUCLEOTIDE SEQUENCE [LARGE SCALE GENOMIC DNA]</scope>
    <source>
        <strain evidence="2 3">KCTC 19473</strain>
    </source>
</reference>
<comment type="caution">
    <text evidence="2">The sequence shown here is derived from an EMBL/GenBank/DDBJ whole genome shotgun (WGS) entry which is preliminary data.</text>
</comment>
<dbReference type="Proteomes" id="UP000654947">
    <property type="component" value="Unassembled WGS sequence"/>
</dbReference>
<dbReference type="AlphaFoldDB" id="A0A919CG89"/>
<dbReference type="InterPro" id="IPR010982">
    <property type="entry name" value="Lambda_DNA-bd_dom_sf"/>
</dbReference>
<evidence type="ECO:0000313" key="3">
    <source>
        <dbReference type="Proteomes" id="UP000654947"/>
    </source>
</evidence>
<keyword evidence="3" id="KW-1185">Reference proteome</keyword>
<dbReference type="RefSeq" id="WP_193517555.1">
    <property type="nucleotide sequence ID" value="NZ_BMXL01000004.1"/>
</dbReference>
<dbReference type="PROSITE" id="PS50943">
    <property type="entry name" value="HTH_CROC1"/>
    <property type="match status" value="1"/>
</dbReference>
<dbReference type="Gene3D" id="1.10.260.40">
    <property type="entry name" value="lambda repressor-like DNA-binding domains"/>
    <property type="match status" value="1"/>
</dbReference>